<keyword evidence="3" id="KW-1185">Reference proteome</keyword>
<feature type="region of interest" description="Disordered" evidence="1">
    <location>
        <begin position="71"/>
        <end position="135"/>
    </location>
</feature>
<name>A0A919GLU2_9ACTN</name>
<dbReference type="AlphaFoldDB" id="A0A919GLU2"/>
<accession>A0A919GLU2</accession>
<reference evidence="2" key="1">
    <citation type="journal article" date="2014" name="Int. J. Syst. Evol. Microbiol.">
        <title>Complete genome sequence of Corynebacterium casei LMG S-19264T (=DSM 44701T), isolated from a smear-ripened cheese.</title>
        <authorList>
            <consortium name="US DOE Joint Genome Institute (JGI-PGF)"/>
            <person name="Walter F."/>
            <person name="Albersmeier A."/>
            <person name="Kalinowski J."/>
            <person name="Ruckert C."/>
        </authorList>
    </citation>
    <scope>NUCLEOTIDE SEQUENCE</scope>
    <source>
        <strain evidence="2">JCM 5069</strain>
    </source>
</reference>
<evidence type="ECO:0000313" key="3">
    <source>
        <dbReference type="Proteomes" id="UP000603708"/>
    </source>
</evidence>
<feature type="region of interest" description="Disordered" evidence="1">
    <location>
        <begin position="1"/>
        <end position="42"/>
    </location>
</feature>
<dbReference type="EMBL" id="BNCD01000022">
    <property type="protein sequence ID" value="GHH86386.1"/>
    <property type="molecule type" value="Genomic_DNA"/>
</dbReference>
<comment type="caution">
    <text evidence="2">The sequence shown here is derived from an EMBL/GenBank/DDBJ whole genome shotgun (WGS) entry which is preliminary data.</text>
</comment>
<reference evidence="2" key="2">
    <citation type="submission" date="2020-09" db="EMBL/GenBank/DDBJ databases">
        <authorList>
            <person name="Sun Q."/>
            <person name="Ohkuma M."/>
        </authorList>
    </citation>
    <scope>NUCLEOTIDE SEQUENCE</scope>
    <source>
        <strain evidence="2">JCM 5069</strain>
    </source>
</reference>
<protein>
    <submittedName>
        <fullName evidence="2">Uncharacterized protein</fullName>
    </submittedName>
</protein>
<evidence type="ECO:0000313" key="2">
    <source>
        <dbReference type="EMBL" id="GHH86386.1"/>
    </source>
</evidence>
<sequence>MDDARSRSPPEELRADRKEAPPTGSAAHTGAPRTSGPIGAPGATALLDLKPLASPAAVRTHRTHRLVHIAPTAAHTAHTPRRRVAHTAPAVPCSARARPPCRAHQAADRLAVPGPRAASAKPPNGTSRRPEKVAV</sequence>
<gene>
    <name evidence="2" type="ORF">GCM10018793_58070</name>
</gene>
<evidence type="ECO:0000256" key="1">
    <source>
        <dbReference type="SAM" id="MobiDB-lite"/>
    </source>
</evidence>
<proteinExistence type="predicted"/>
<dbReference type="Proteomes" id="UP000603708">
    <property type="component" value="Unassembled WGS sequence"/>
</dbReference>
<feature type="compositionally biased region" description="Basic and acidic residues" evidence="1">
    <location>
        <begin position="1"/>
        <end position="20"/>
    </location>
</feature>
<organism evidence="2 3">
    <name type="scientific">Streptomyces sulfonofaciens</name>
    <dbReference type="NCBI Taxonomy" id="68272"/>
    <lineage>
        <taxon>Bacteria</taxon>
        <taxon>Bacillati</taxon>
        <taxon>Actinomycetota</taxon>
        <taxon>Actinomycetes</taxon>
        <taxon>Kitasatosporales</taxon>
        <taxon>Streptomycetaceae</taxon>
        <taxon>Streptomyces</taxon>
    </lineage>
</organism>